<dbReference type="InterPro" id="IPR008136">
    <property type="entry name" value="CinA_C"/>
</dbReference>
<dbReference type="InterPro" id="IPR036653">
    <property type="entry name" value="CinA-like_C"/>
</dbReference>
<name>A0A6S6SKV9_9GAMM</name>
<organism evidence="2">
    <name type="scientific">uncultured Thiotrichaceae bacterium</name>
    <dbReference type="NCBI Taxonomy" id="298394"/>
    <lineage>
        <taxon>Bacteria</taxon>
        <taxon>Pseudomonadati</taxon>
        <taxon>Pseudomonadota</taxon>
        <taxon>Gammaproteobacteria</taxon>
        <taxon>Thiotrichales</taxon>
        <taxon>Thiotrichaceae</taxon>
        <taxon>environmental samples</taxon>
    </lineage>
</organism>
<evidence type="ECO:0000259" key="1">
    <source>
        <dbReference type="Pfam" id="PF02464"/>
    </source>
</evidence>
<evidence type="ECO:0000313" key="2">
    <source>
        <dbReference type="EMBL" id="CAA6806829.1"/>
    </source>
</evidence>
<accession>A0A6S6SKV9</accession>
<reference evidence="2" key="1">
    <citation type="submission" date="2020-01" db="EMBL/GenBank/DDBJ databases">
        <authorList>
            <person name="Meier V. D."/>
            <person name="Meier V D."/>
        </authorList>
    </citation>
    <scope>NUCLEOTIDE SEQUENCE</scope>
    <source>
        <strain evidence="2">HLG_WM_MAG_08</strain>
    </source>
</reference>
<dbReference type="EMBL" id="CACVAV010000110">
    <property type="protein sequence ID" value="CAA6806829.1"/>
    <property type="molecule type" value="Genomic_DNA"/>
</dbReference>
<dbReference type="Gene3D" id="3.90.950.20">
    <property type="entry name" value="CinA-like"/>
    <property type="match status" value="1"/>
</dbReference>
<protein>
    <submittedName>
        <fullName evidence="2">Damage-inducible protein CinA</fullName>
    </submittedName>
</protein>
<sequence>MEKDTLPALVDEIAGLLASRGLRLSAAESCTGGWIAKLCTDLCGSSDWFECGFVTYSNEAKQEMLEVSDLTLDSYGAVSEEVAAEMVRGAIANSRAEAAVSVTGIAGPGGATETKPVGMVCFGWLVPDQGVKTATMNFDGDREAVRRQAAEHSLQVLSGLLR</sequence>
<gene>
    <name evidence="2" type="ORF">HELGO_WM80880</name>
</gene>
<dbReference type="SUPFAM" id="SSF142433">
    <property type="entry name" value="CinA-like"/>
    <property type="match status" value="1"/>
</dbReference>
<dbReference type="NCBIfam" id="TIGR00199">
    <property type="entry name" value="PncC_domain"/>
    <property type="match status" value="1"/>
</dbReference>
<dbReference type="AlphaFoldDB" id="A0A6S6SKV9"/>
<feature type="domain" description="CinA C-terminal" evidence="1">
    <location>
        <begin position="9"/>
        <end position="159"/>
    </location>
</feature>
<proteinExistence type="predicted"/>
<dbReference type="Pfam" id="PF02464">
    <property type="entry name" value="CinA"/>
    <property type="match status" value="1"/>
</dbReference>